<keyword evidence="1" id="KW-0175">Coiled coil</keyword>
<reference evidence="4" key="1">
    <citation type="submission" date="2016-10" db="EMBL/GenBank/DDBJ databases">
        <authorList>
            <person name="Varghese N."/>
            <person name="Submissions S."/>
        </authorList>
    </citation>
    <scope>NUCLEOTIDE SEQUENCE [LARGE SCALE GENOMIC DNA]</scope>
    <source>
        <strain evidence="4">DSM 25730</strain>
    </source>
</reference>
<dbReference type="STRING" id="870482.SAMN04487987_101144"/>
<dbReference type="OrthoDB" id="1274006at2"/>
<evidence type="ECO:0000256" key="1">
    <source>
        <dbReference type="SAM" id="Coils"/>
    </source>
</evidence>
<evidence type="ECO:0000313" key="3">
    <source>
        <dbReference type="EMBL" id="SFC82553.1"/>
    </source>
</evidence>
<evidence type="ECO:0008006" key="5">
    <source>
        <dbReference type="Google" id="ProtNLM"/>
    </source>
</evidence>
<dbReference type="EMBL" id="FOMI01000001">
    <property type="protein sequence ID" value="SFC82553.1"/>
    <property type="molecule type" value="Genomic_DNA"/>
</dbReference>
<gene>
    <name evidence="3" type="ORF">SAMN04487987_101144</name>
</gene>
<feature type="coiled-coil region" evidence="1">
    <location>
        <begin position="160"/>
        <end position="187"/>
    </location>
</feature>
<name>A0A1I1MIQ0_9FLAO</name>
<keyword evidence="4" id="KW-1185">Reference proteome</keyword>
<sequence length="284" mass="32370">MKIKFLTLGIITCLFANALFAQANINSYKYVIVSNKYDFLKESDQYQLNSLTKFLFEKYGFKAIMEGADYPDELNINRCLALFCDVVKESSMFKTRLAVTLKDCKDKLIYTSKMGESREKEYRTAYNLALRDAFKSIEALNYKYQPNETLLNIVTQPQVKPENTEQIQHLKKEIELLKQEKEEKVVAVSAPKAPAKPKAVAQKVVEDVAVIQGTSNVLYAQVIDNGFQLVDSSPKVVYRIKNTNLKDVYLVVGSSAIVYKKGNDWVIEYYAGGNLEQETLNIKF</sequence>
<protein>
    <recommendedName>
        <fullName evidence="5">Secreted protein</fullName>
    </recommendedName>
</protein>
<organism evidence="3 4">
    <name type="scientific">Algibacter pectinivorans</name>
    <dbReference type="NCBI Taxonomy" id="870482"/>
    <lineage>
        <taxon>Bacteria</taxon>
        <taxon>Pseudomonadati</taxon>
        <taxon>Bacteroidota</taxon>
        <taxon>Flavobacteriia</taxon>
        <taxon>Flavobacteriales</taxon>
        <taxon>Flavobacteriaceae</taxon>
        <taxon>Algibacter</taxon>
    </lineage>
</organism>
<feature type="chain" id="PRO_5011772879" description="Secreted protein" evidence="2">
    <location>
        <begin position="24"/>
        <end position="284"/>
    </location>
</feature>
<dbReference type="RefSeq" id="WP_092847788.1">
    <property type="nucleotide sequence ID" value="NZ_FOMI01000001.1"/>
</dbReference>
<evidence type="ECO:0000256" key="2">
    <source>
        <dbReference type="SAM" id="SignalP"/>
    </source>
</evidence>
<dbReference type="AlphaFoldDB" id="A0A1I1MIQ0"/>
<keyword evidence="2" id="KW-0732">Signal</keyword>
<dbReference type="Proteomes" id="UP000199439">
    <property type="component" value="Unassembled WGS sequence"/>
</dbReference>
<feature type="signal peptide" evidence="2">
    <location>
        <begin position="1"/>
        <end position="23"/>
    </location>
</feature>
<accession>A0A1I1MIQ0</accession>
<proteinExistence type="predicted"/>
<evidence type="ECO:0000313" key="4">
    <source>
        <dbReference type="Proteomes" id="UP000199439"/>
    </source>
</evidence>